<name>A0A0V1G7A9_9BILA</name>
<accession>A0A0V1G7A9</accession>
<comment type="caution">
    <text evidence="1">The sequence shown here is derived from an EMBL/GenBank/DDBJ whole genome shotgun (WGS) entry which is preliminary data.</text>
</comment>
<evidence type="ECO:0000313" key="2">
    <source>
        <dbReference type="Proteomes" id="UP000055024"/>
    </source>
</evidence>
<reference evidence="1 2" key="1">
    <citation type="submission" date="2015-01" db="EMBL/GenBank/DDBJ databases">
        <title>Evolution of Trichinella species and genotypes.</title>
        <authorList>
            <person name="Korhonen P.K."/>
            <person name="Edoardo P."/>
            <person name="Giuseppe L.R."/>
            <person name="Gasser R.B."/>
        </authorList>
    </citation>
    <scope>NUCLEOTIDE SEQUENCE [LARGE SCALE GENOMIC DNA]</scope>
    <source>
        <strain evidence="1">ISS1029</strain>
    </source>
</reference>
<keyword evidence="2" id="KW-1185">Reference proteome</keyword>
<proteinExistence type="predicted"/>
<evidence type="ECO:0000313" key="1">
    <source>
        <dbReference type="EMBL" id="KRY93986.1"/>
    </source>
</evidence>
<dbReference type="AlphaFoldDB" id="A0A0V1G7A9"/>
<dbReference type="EMBL" id="JYDP01005798">
    <property type="protein sequence ID" value="KRY93986.1"/>
    <property type="molecule type" value="Genomic_DNA"/>
</dbReference>
<organism evidence="1 2">
    <name type="scientific">Trichinella zimbabwensis</name>
    <dbReference type="NCBI Taxonomy" id="268475"/>
    <lineage>
        <taxon>Eukaryota</taxon>
        <taxon>Metazoa</taxon>
        <taxon>Ecdysozoa</taxon>
        <taxon>Nematoda</taxon>
        <taxon>Enoplea</taxon>
        <taxon>Dorylaimia</taxon>
        <taxon>Trichinellida</taxon>
        <taxon>Trichinellidae</taxon>
        <taxon>Trichinella</taxon>
    </lineage>
</organism>
<dbReference type="Proteomes" id="UP000055024">
    <property type="component" value="Unassembled WGS sequence"/>
</dbReference>
<sequence length="32" mass="3681">MLSEHNRFLFKNTSGISHQADIFLLINNSVAY</sequence>
<protein>
    <submittedName>
        <fullName evidence="1">Uncharacterized protein</fullName>
    </submittedName>
</protein>
<gene>
    <name evidence="1" type="ORF">T11_3594</name>
</gene>